<dbReference type="OrthoDB" id="1080118at2"/>
<comment type="subcellular location">
    <subcellularLocation>
        <location evidence="1">Cell outer membrane</location>
    </subcellularLocation>
</comment>
<sequence length="471" mass="52093">MKKFIFTIATIAALTGCKKSELDLAPFDQIETSRAFTSQTDVTLAINGMYSGLRGAYANSTWNIMGDALADNLILSTTGRQTLTNFSEWRYNGNTTLTFLTNAYGVIRRANAILENIDKFPAGTFKDNARAEALAVRAWLYFDIARYHAKTYVNATNTDSVAPYVTSTASDIMPSKEPVKQFYDKIAADLVAAEPLIATSNGAGRINKAAVQGLLSRLYLYMGDYAKTIISANAALGTTPVLPAMADVARVWRDETNNGVLFKVLNTTLDNINTPGVNYYQITSGNIRSEYVVEYNLRQAFSATDVRTAAYITTSPYNGVQQNHVIKYAGRTGGILGVLDIKLLRTAEVLLNRAEAYLHSGNAVAALADLNLLRSQRYTDYLPLTGLTNDQLLAEILRQRRLELAFEGDRFFELKRLNLPINRDGSKGDRADGTGTTYLFLNMANTDFRFQLPYPSAEINFNTNFKQNPGY</sequence>
<reference evidence="7 8" key="1">
    <citation type="submission" date="2019-03" db="EMBL/GenBank/DDBJ databases">
        <title>Genomic Encyclopedia of Archaeal and Bacterial Type Strains, Phase II (KMG-II): from individual species to whole genera.</title>
        <authorList>
            <person name="Goeker M."/>
        </authorList>
    </citation>
    <scope>NUCLEOTIDE SEQUENCE [LARGE SCALE GENOMIC DNA]</scope>
    <source>
        <strain evidence="7 8">DSM 28323</strain>
    </source>
</reference>
<evidence type="ECO:0000256" key="4">
    <source>
        <dbReference type="ARBA" id="ARBA00023136"/>
    </source>
</evidence>
<dbReference type="Proteomes" id="UP000295741">
    <property type="component" value="Unassembled WGS sequence"/>
</dbReference>
<feature type="domain" description="RagB/SusD" evidence="6">
    <location>
        <begin position="215"/>
        <end position="471"/>
    </location>
</feature>
<evidence type="ECO:0000313" key="8">
    <source>
        <dbReference type="Proteomes" id="UP000295741"/>
    </source>
</evidence>
<evidence type="ECO:0000256" key="5">
    <source>
        <dbReference type="ARBA" id="ARBA00023237"/>
    </source>
</evidence>
<evidence type="ECO:0000259" key="6">
    <source>
        <dbReference type="Pfam" id="PF07980"/>
    </source>
</evidence>
<dbReference type="Pfam" id="PF07980">
    <property type="entry name" value="SusD_RagB"/>
    <property type="match status" value="1"/>
</dbReference>
<keyword evidence="4" id="KW-0472">Membrane</keyword>
<organism evidence="7 8">
    <name type="scientific">Sediminibacterium goheungense</name>
    <dbReference type="NCBI Taxonomy" id="1086393"/>
    <lineage>
        <taxon>Bacteria</taxon>
        <taxon>Pseudomonadati</taxon>
        <taxon>Bacteroidota</taxon>
        <taxon>Chitinophagia</taxon>
        <taxon>Chitinophagales</taxon>
        <taxon>Chitinophagaceae</taxon>
        <taxon>Sediminibacterium</taxon>
    </lineage>
</organism>
<accession>A0A4R6J3J7</accession>
<protein>
    <submittedName>
        <fullName evidence="7">Putative outer membrane starch-binding protein</fullName>
    </submittedName>
</protein>
<dbReference type="Gene3D" id="1.25.40.390">
    <property type="match status" value="1"/>
</dbReference>
<evidence type="ECO:0000256" key="1">
    <source>
        <dbReference type="ARBA" id="ARBA00004442"/>
    </source>
</evidence>
<dbReference type="InterPro" id="IPR012944">
    <property type="entry name" value="SusD_RagB_dom"/>
</dbReference>
<evidence type="ECO:0000256" key="3">
    <source>
        <dbReference type="ARBA" id="ARBA00022729"/>
    </source>
</evidence>
<dbReference type="InterPro" id="IPR011990">
    <property type="entry name" value="TPR-like_helical_dom_sf"/>
</dbReference>
<name>A0A4R6J3J7_9BACT</name>
<dbReference type="GO" id="GO:0009279">
    <property type="term" value="C:cell outer membrane"/>
    <property type="evidence" value="ECO:0007669"/>
    <property type="project" value="UniProtKB-SubCell"/>
</dbReference>
<dbReference type="SUPFAM" id="SSF48452">
    <property type="entry name" value="TPR-like"/>
    <property type="match status" value="1"/>
</dbReference>
<dbReference type="CDD" id="cd08977">
    <property type="entry name" value="SusD"/>
    <property type="match status" value="1"/>
</dbReference>
<proteinExistence type="inferred from homology"/>
<dbReference type="EMBL" id="SNWP01000010">
    <property type="protein sequence ID" value="TDO29351.1"/>
    <property type="molecule type" value="Genomic_DNA"/>
</dbReference>
<evidence type="ECO:0000256" key="2">
    <source>
        <dbReference type="ARBA" id="ARBA00006275"/>
    </source>
</evidence>
<comment type="similarity">
    <text evidence="2">Belongs to the SusD family.</text>
</comment>
<keyword evidence="5" id="KW-0998">Cell outer membrane</keyword>
<keyword evidence="3" id="KW-0732">Signal</keyword>
<dbReference type="PROSITE" id="PS51257">
    <property type="entry name" value="PROKAR_LIPOPROTEIN"/>
    <property type="match status" value="1"/>
</dbReference>
<keyword evidence="8" id="KW-1185">Reference proteome</keyword>
<gene>
    <name evidence="7" type="ORF">BC659_1440</name>
</gene>
<comment type="caution">
    <text evidence="7">The sequence shown here is derived from an EMBL/GenBank/DDBJ whole genome shotgun (WGS) entry which is preliminary data.</text>
</comment>
<evidence type="ECO:0000313" key="7">
    <source>
        <dbReference type="EMBL" id="TDO29351.1"/>
    </source>
</evidence>
<dbReference type="RefSeq" id="WP_133473955.1">
    <property type="nucleotide sequence ID" value="NZ_SNWP01000010.1"/>
</dbReference>
<dbReference type="AlphaFoldDB" id="A0A4R6J3J7"/>